<gene>
    <name evidence="1" type="ORF">SK143_0881</name>
</gene>
<evidence type="ECO:0000313" key="1">
    <source>
        <dbReference type="EMBL" id="KEQ50823.1"/>
    </source>
</evidence>
<comment type="caution">
    <text evidence="1">The sequence shown here is derived from an EMBL/GenBank/DDBJ whole genome shotgun (WGS) entry which is preliminary data.</text>
</comment>
<reference evidence="1 2" key="1">
    <citation type="submission" date="2014-05" db="EMBL/GenBank/DDBJ databases">
        <authorList>
            <person name="Daugherty S.C."/>
            <person name="Tallon L.J."/>
            <person name="Sadzewicz L."/>
            <person name="Kilian M."/>
            <person name="Tettelin H."/>
        </authorList>
    </citation>
    <scope>NUCLEOTIDE SEQUENCE [LARGE SCALE GENOMIC DNA]</scope>
    <source>
        <strain evidence="1 2">SK143</strain>
    </source>
</reference>
<dbReference type="AlphaFoldDB" id="A0A081R6K0"/>
<proteinExistence type="predicted"/>
<dbReference type="InterPro" id="IPR010878">
    <property type="entry name" value="Gp111"/>
</dbReference>
<name>A0A081R6K0_STROR</name>
<dbReference type="Pfam" id="PF07410">
    <property type="entry name" value="Phage_Gp111"/>
    <property type="match status" value="1"/>
</dbReference>
<organism evidence="1 2">
    <name type="scientific">Streptococcus oralis</name>
    <dbReference type="NCBI Taxonomy" id="1303"/>
    <lineage>
        <taxon>Bacteria</taxon>
        <taxon>Bacillati</taxon>
        <taxon>Bacillota</taxon>
        <taxon>Bacilli</taxon>
        <taxon>Lactobacillales</taxon>
        <taxon>Streptococcaceae</taxon>
        <taxon>Streptococcus</taxon>
    </lineage>
</organism>
<dbReference type="EMBL" id="JPGB01000004">
    <property type="protein sequence ID" value="KEQ50823.1"/>
    <property type="molecule type" value="Genomic_DNA"/>
</dbReference>
<protein>
    <recommendedName>
        <fullName evidence="3">Phage protein</fullName>
    </recommendedName>
</protein>
<dbReference type="PATRIC" id="fig|1303.44.peg.835"/>
<dbReference type="Proteomes" id="UP000028098">
    <property type="component" value="Unassembled WGS sequence"/>
</dbReference>
<accession>A0A081R6K0</accession>
<evidence type="ECO:0000313" key="2">
    <source>
        <dbReference type="Proteomes" id="UP000028098"/>
    </source>
</evidence>
<evidence type="ECO:0008006" key="3">
    <source>
        <dbReference type="Google" id="ProtNLM"/>
    </source>
</evidence>
<sequence length="114" mass="12918">MKSQVMTLAWEIAKRGAKRFGGSTVEYIAEAIKIAWGIVKSEQEETEHYNLKQWRAVEAKMRQAGKYGYANMLGEAKEVHFNEVMHKAGAYYGIEVIADGSNYGTYYIAEKAWA</sequence>